<accession>A0A8C3F9S9</accession>
<name>A0A8C3F9S9_CHRPI</name>
<evidence type="ECO:0000313" key="3">
    <source>
        <dbReference type="Proteomes" id="UP000694380"/>
    </source>
</evidence>
<reference evidence="2" key="2">
    <citation type="submission" date="2025-09" db="UniProtKB">
        <authorList>
            <consortium name="Ensembl"/>
        </authorList>
    </citation>
    <scope>IDENTIFICATION</scope>
</reference>
<reference evidence="2" key="1">
    <citation type="submission" date="2025-08" db="UniProtKB">
        <authorList>
            <consortium name="Ensembl"/>
        </authorList>
    </citation>
    <scope>IDENTIFICATION</scope>
</reference>
<dbReference type="Proteomes" id="UP000694380">
    <property type="component" value="Unplaced"/>
</dbReference>
<feature type="region of interest" description="Disordered" evidence="1">
    <location>
        <begin position="1"/>
        <end position="38"/>
    </location>
</feature>
<protein>
    <submittedName>
        <fullName evidence="2">Uncharacterized protein</fullName>
    </submittedName>
</protein>
<evidence type="ECO:0000313" key="2">
    <source>
        <dbReference type="Ensembl" id="ENSCPBP00000005080.1"/>
    </source>
</evidence>
<organism evidence="2 3">
    <name type="scientific">Chrysemys picta bellii</name>
    <name type="common">Western painted turtle</name>
    <name type="synonym">Emys bellii</name>
    <dbReference type="NCBI Taxonomy" id="8478"/>
    <lineage>
        <taxon>Eukaryota</taxon>
        <taxon>Metazoa</taxon>
        <taxon>Chordata</taxon>
        <taxon>Craniata</taxon>
        <taxon>Vertebrata</taxon>
        <taxon>Euteleostomi</taxon>
        <taxon>Archelosauria</taxon>
        <taxon>Testudinata</taxon>
        <taxon>Testudines</taxon>
        <taxon>Cryptodira</taxon>
        <taxon>Durocryptodira</taxon>
        <taxon>Testudinoidea</taxon>
        <taxon>Emydidae</taxon>
        <taxon>Chrysemys</taxon>
    </lineage>
</organism>
<dbReference type="AlphaFoldDB" id="A0A8C3F9S9"/>
<proteinExistence type="predicted"/>
<sequence length="99" mass="10703">MRTPSAVTVMAEATGAKRKREGTEESAESPGGGGGSFPLAELCVRRVLRESARDKAIFLHGQVRGEWAVPLWPRGEREWGRYHSDRGEGVGGGAIVLTR</sequence>
<keyword evidence="3" id="KW-1185">Reference proteome</keyword>
<dbReference type="Ensembl" id="ENSCPBT00000006199.1">
    <property type="protein sequence ID" value="ENSCPBP00000005080.1"/>
    <property type="gene ID" value="ENSCPBG00000004098.1"/>
</dbReference>
<evidence type="ECO:0000256" key="1">
    <source>
        <dbReference type="SAM" id="MobiDB-lite"/>
    </source>
</evidence>